<dbReference type="VEuPathDB" id="FungiDB:JI435_444500"/>
<organism evidence="2 3">
    <name type="scientific">Phaeosphaeria nodorum (strain SN15 / ATCC MYA-4574 / FGSC 10173)</name>
    <name type="common">Glume blotch fungus</name>
    <name type="synonym">Parastagonospora nodorum</name>
    <dbReference type="NCBI Taxonomy" id="321614"/>
    <lineage>
        <taxon>Eukaryota</taxon>
        <taxon>Fungi</taxon>
        <taxon>Dikarya</taxon>
        <taxon>Ascomycota</taxon>
        <taxon>Pezizomycotina</taxon>
        <taxon>Dothideomycetes</taxon>
        <taxon>Pleosporomycetidae</taxon>
        <taxon>Pleosporales</taxon>
        <taxon>Pleosporineae</taxon>
        <taxon>Phaeosphaeriaceae</taxon>
        <taxon>Parastagonospora</taxon>
    </lineage>
</organism>
<keyword evidence="3" id="KW-1185">Reference proteome</keyword>
<feature type="transmembrane region" description="Helical" evidence="1">
    <location>
        <begin position="107"/>
        <end position="128"/>
    </location>
</feature>
<accession>A0A7U2I957</accession>
<evidence type="ECO:0000256" key="1">
    <source>
        <dbReference type="SAM" id="Phobius"/>
    </source>
</evidence>
<sequence length="141" mass="15586">MRLGRELVRFAQAVTYDDSRANTQSALDQAQRSLNNIEGNVQTPLLGEDLDSSTPPWQHDDSRIRVPARAILWLGRFIVRNFFVLLFAVILAVCGIVLAVGTRQGHISVLPLWFFAMGSVGLAIAARIRWGSAPRTRLASS</sequence>
<feature type="transmembrane region" description="Helical" evidence="1">
    <location>
        <begin position="82"/>
        <end position="101"/>
    </location>
</feature>
<protein>
    <submittedName>
        <fullName evidence="2">Uncharacterized protein</fullName>
    </submittedName>
</protein>
<name>A0A7U2I957_PHANO</name>
<evidence type="ECO:0000313" key="2">
    <source>
        <dbReference type="EMBL" id="QRD05526.1"/>
    </source>
</evidence>
<dbReference type="Proteomes" id="UP000663193">
    <property type="component" value="Chromosome 19"/>
</dbReference>
<evidence type="ECO:0000313" key="3">
    <source>
        <dbReference type="Proteomes" id="UP000663193"/>
    </source>
</evidence>
<keyword evidence="1" id="KW-0812">Transmembrane</keyword>
<dbReference type="EMBL" id="CP069041">
    <property type="protein sequence ID" value="QRD05526.1"/>
    <property type="molecule type" value="Genomic_DNA"/>
</dbReference>
<proteinExistence type="predicted"/>
<keyword evidence="1" id="KW-1133">Transmembrane helix</keyword>
<reference evidence="3" key="1">
    <citation type="journal article" date="2021" name="BMC Genomics">
        <title>Chromosome-level genome assembly and manually-curated proteome of model necrotroph Parastagonospora nodorum Sn15 reveals a genome-wide trove of candidate effector homologs, and redundancy of virulence-related functions within an accessory chromosome.</title>
        <authorList>
            <person name="Bertazzoni S."/>
            <person name="Jones D.A.B."/>
            <person name="Phan H.T."/>
            <person name="Tan K.-C."/>
            <person name="Hane J.K."/>
        </authorList>
    </citation>
    <scope>NUCLEOTIDE SEQUENCE [LARGE SCALE GENOMIC DNA]</scope>
    <source>
        <strain evidence="3">SN15 / ATCC MYA-4574 / FGSC 10173)</strain>
    </source>
</reference>
<dbReference type="AlphaFoldDB" id="A0A7U2I957"/>
<dbReference type="OrthoDB" id="3799044at2759"/>
<gene>
    <name evidence="2" type="ORF">JI435_444500</name>
</gene>
<keyword evidence="1" id="KW-0472">Membrane</keyword>